<dbReference type="Proteomes" id="UP000218554">
    <property type="component" value="Chromosome"/>
</dbReference>
<dbReference type="AlphaFoldDB" id="A0AAD1BZH5"/>
<proteinExistence type="predicted"/>
<evidence type="ECO:0000313" key="2">
    <source>
        <dbReference type="Proteomes" id="UP000218554"/>
    </source>
</evidence>
<organism evidence="1 2">
    <name type="scientific">Metapseudomonas furukawaii</name>
    <name type="common">Pseudomonas furukawaii</name>
    <dbReference type="NCBI Taxonomy" id="1149133"/>
    <lineage>
        <taxon>Bacteria</taxon>
        <taxon>Pseudomonadati</taxon>
        <taxon>Pseudomonadota</taxon>
        <taxon>Gammaproteobacteria</taxon>
        <taxon>Pseudomonadales</taxon>
        <taxon>Pseudomonadaceae</taxon>
        <taxon>Metapseudomonas</taxon>
    </lineage>
</organism>
<accession>A0AAD1BZH5</accession>
<evidence type="ECO:0000313" key="1">
    <source>
        <dbReference type="EMBL" id="BAU72819.1"/>
    </source>
</evidence>
<reference evidence="2" key="1">
    <citation type="submission" date="2015-05" db="EMBL/GenBank/DDBJ databases">
        <title>Draft genome sequencing of a biphenyl-degrading bacterium, Pseudomonas balearica KF707 (=NBRC110670).</title>
        <authorList>
            <person name="Kimura N."/>
            <person name="Hirose J."/>
            <person name="Watanabe T."/>
            <person name="Suenaga H."/>
            <person name="Fujihara H."/>
            <person name="Noguchi M."/>
            <person name="Hashimoto M."/>
            <person name="Shimodaira J."/>
            <person name="Tsuchikane K."/>
            <person name="Hosoyama A."/>
            <person name="Yamazoe A."/>
            <person name="Fujita N."/>
            <person name="Furukawa K."/>
        </authorList>
    </citation>
    <scope>NUCLEOTIDE SEQUENCE [LARGE SCALE GENOMIC DNA]</scope>
    <source>
        <strain evidence="2">DSM 10086 / NBRC 110670 / KF707</strain>
    </source>
</reference>
<gene>
    <name evidence="1" type="ORF">KF707C_11310</name>
</gene>
<protein>
    <submittedName>
        <fullName evidence="1">Uncharacterized protein</fullName>
    </submittedName>
</protein>
<dbReference type="EMBL" id="AP014862">
    <property type="protein sequence ID" value="BAU72819.1"/>
    <property type="molecule type" value="Genomic_DNA"/>
</dbReference>
<reference evidence="1 2" key="2">
    <citation type="journal article" date="2017" name="Int. J. Syst. Evol. Microbiol.">
        <title>Pseudomonas furukawaii sp. nov., a polychlorinated biphenyl-degrading bacterium isolated from biphenyl-contaminated soil in Japan.</title>
        <authorList>
            <person name="Kimura N."/>
            <person name="Watanabe T."/>
            <person name="Suenaga H."/>
            <person name="Fujihara H."/>
            <person name="Futagami T."/>
            <person name="Goto M."/>
            <person name="Hanada S."/>
            <person name="Hirose J."/>
        </authorList>
    </citation>
    <scope>NUCLEOTIDE SEQUENCE [LARGE SCALE GENOMIC DNA]</scope>
    <source>
        <strain evidence="2">DSM 10086 / NBRC 110670 / KF707</strain>
    </source>
</reference>
<sequence length="75" mass="8523">MHWKRSTGVSDLRKESSWRCSARHQTFPRPLVEWAGDGFATRSVPEWQRRPTCKAAAWPLPNPLHGGACVTAHRT</sequence>
<dbReference type="KEGG" id="pfuw:KF707C_11310"/>
<keyword evidence="2" id="KW-1185">Reference proteome</keyword>
<name>A0AAD1BZH5_METFU</name>